<dbReference type="EMBL" id="KQ235192">
    <property type="protein sequence ID" value="KNA02196.1"/>
    <property type="molecule type" value="Genomic_DNA"/>
</dbReference>
<dbReference type="AlphaFoldDB" id="A0A0J9U1T4"/>
<name>A0A0J9U1T4_PLAVI</name>
<gene>
    <name evidence="2" type="ORF">PVNG_06071</name>
</gene>
<accession>A0A0J9U1T4</accession>
<keyword evidence="1" id="KW-0472">Membrane</keyword>
<evidence type="ECO:0000256" key="1">
    <source>
        <dbReference type="SAM" id="Phobius"/>
    </source>
</evidence>
<organism evidence="2 3">
    <name type="scientific">Plasmodium vivax North Korean</name>
    <dbReference type="NCBI Taxonomy" id="1035514"/>
    <lineage>
        <taxon>Eukaryota</taxon>
        <taxon>Sar</taxon>
        <taxon>Alveolata</taxon>
        <taxon>Apicomplexa</taxon>
        <taxon>Aconoidasida</taxon>
        <taxon>Haemosporida</taxon>
        <taxon>Plasmodiidae</taxon>
        <taxon>Plasmodium</taxon>
        <taxon>Plasmodium (Plasmodium)</taxon>
    </lineage>
</organism>
<proteinExistence type="predicted"/>
<evidence type="ECO:0000313" key="3">
    <source>
        <dbReference type="Proteomes" id="UP000053239"/>
    </source>
</evidence>
<dbReference type="OrthoDB" id="10383456at2759"/>
<evidence type="ECO:0008006" key="4">
    <source>
        <dbReference type="Google" id="ProtNLM"/>
    </source>
</evidence>
<protein>
    <recommendedName>
        <fullName evidence="4">VIR protein</fullName>
    </recommendedName>
</protein>
<evidence type="ECO:0000313" key="2">
    <source>
        <dbReference type="EMBL" id="KNA02196.1"/>
    </source>
</evidence>
<keyword evidence="1" id="KW-1133">Transmembrane helix</keyword>
<sequence length="359" mass="42523">MTTSDKDFSADKIKQEYKSIGNSSFYKIYDEFSRDCKKYDGDSAGSCYKGDLDSDVTDTKVAELVKELYSNLYRIYYTMKTQSNDYFEENQNEVKKMGYIYIKYWLYDQIFNKNFNDTQIEKVFEGWKKYIDKKIIYEPVYPYIFYNLKKDEIKKLRKIYAFSTFLYENIKNFETENNINSKYLDYFGEGLDEFISSINRCPSKVYRGDYCREFDEFVNICKDNSSIAGISIYPENEGYSNEDIRKYLLTVEKRENKSLYIYINDKKMLNFLKTSDFLSNKNSTIAATSVVGSAIGLSSIFYYFYKFTPFGSTLLKGKRKNIVNIDKQAHNSLLYTSDTEQIPFENREYKVAYHTFNDT</sequence>
<keyword evidence="1" id="KW-0812">Transmembrane</keyword>
<dbReference type="Proteomes" id="UP000053239">
    <property type="component" value="Unassembled WGS sequence"/>
</dbReference>
<feature type="transmembrane region" description="Helical" evidence="1">
    <location>
        <begin position="285"/>
        <end position="305"/>
    </location>
</feature>
<reference evidence="2 3" key="1">
    <citation type="submission" date="2011-09" db="EMBL/GenBank/DDBJ databases">
        <title>The Genome Sequence of Plasmodium vivax North Korean.</title>
        <authorList>
            <consortium name="The Broad Institute Genome Sequencing Platform"/>
            <consortium name="The Broad Institute Genome Sequencing Center for Infectious Disease"/>
            <person name="Neafsey D."/>
            <person name="Carlton J."/>
            <person name="Barnwell J."/>
            <person name="Collins W."/>
            <person name="Escalante A."/>
            <person name="Mullikin J."/>
            <person name="Saul A."/>
            <person name="Guigo R."/>
            <person name="Camara F."/>
            <person name="Young S.K."/>
            <person name="Zeng Q."/>
            <person name="Gargeya S."/>
            <person name="Fitzgerald M."/>
            <person name="Haas B."/>
            <person name="Abouelleil A."/>
            <person name="Alvarado L."/>
            <person name="Arachchi H.M."/>
            <person name="Berlin A."/>
            <person name="Brown A."/>
            <person name="Chapman S.B."/>
            <person name="Chen Z."/>
            <person name="Dunbar C."/>
            <person name="Freedman E."/>
            <person name="Gearin G."/>
            <person name="Gellesch M."/>
            <person name="Goldberg J."/>
            <person name="Griggs A."/>
            <person name="Gujja S."/>
            <person name="Heiman D."/>
            <person name="Howarth C."/>
            <person name="Larson L."/>
            <person name="Lui A."/>
            <person name="MacDonald P.J.P."/>
            <person name="Montmayeur A."/>
            <person name="Murphy C."/>
            <person name="Neiman D."/>
            <person name="Pearson M."/>
            <person name="Priest M."/>
            <person name="Roberts A."/>
            <person name="Saif S."/>
            <person name="Shea T."/>
            <person name="Shenoy N."/>
            <person name="Sisk P."/>
            <person name="Stolte C."/>
            <person name="Sykes S."/>
            <person name="Wortman J."/>
            <person name="Nusbaum C."/>
            <person name="Birren B."/>
        </authorList>
    </citation>
    <scope>NUCLEOTIDE SEQUENCE [LARGE SCALE GENOMIC DNA]</scope>
    <source>
        <strain evidence="2 3">North Korean</strain>
    </source>
</reference>